<keyword evidence="2" id="KW-1185">Reference proteome</keyword>
<sequence>MLEIFALPRVEDLQTSIIFQQGGASPQGTIFYDSSPDILEILAFPQVENLQTSIIFQQGGASPQGNCLLRQFHLTCLKLSHLLK</sequence>
<protein>
    <submittedName>
        <fullName evidence="1">Uncharacterized protein</fullName>
    </submittedName>
</protein>
<evidence type="ECO:0000313" key="1">
    <source>
        <dbReference type="EMBL" id="GFQ90406.1"/>
    </source>
</evidence>
<name>A0A8X6KZZ6_TRICU</name>
<dbReference type="Proteomes" id="UP000887116">
    <property type="component" value="Unassembled WGS sequence"/>
</dbReference>
<accession>A0A8X6KZZ6</accession>
<dbReference type="EMBL" id="BMAO01033562">
    <property type="protein sequence ID" value="GFQ90406.1"/>
    <property type="molecule type" value="Genomic_DNA"/>
</dbReference>
<organism evidence="1 2">
    <name type="scientific">Trichonephila clavata</name>
    <name type="common">Joro spider</name>
    <name type="synonym">Nephila clavata</name>
    <dbReference type="NCBI Taxonomy" id="2740835"/>
    <lineage>
        <taxon>Eukaryota</taxon>
        <taxon>Metazoa</taxon>
        <taxon>Ecdysozoa</taxon>
        <taxon>Arthropoda</taxon>
        <taxon>Chelicerata</taxon>
        <taxon>Arachnida</taxon>
        <taxon>Araneae</taxon>
        <taxon>Araneomorphae</taxon>
        <taxon>Entelegynae</taxon>
        <taxon>Araneoidea</taxon>
        <taxon>Nephilidae</taxon>
        <taxon>Trichonephila</taxon>
    </lineage>
</organism>
<dbReference type="AlphaFoldDB" id="A0A8X6KZZ6"/>
<comment type="caution">
    <text evidence="1">The sequence shown here is derived from an EMBL/GenBank/DDBJ whole genome shotgun (WGS) entry which is preliminary data.</text>
</comment>
<reference evidence="1" key="1">
    <citation type="submission" date="2020-07" db="EMBL/GenBank/DDBJ databases">
        <title>Multicomponent nature underlies the extraordinary mechanical properties of spider dragline silk.</title>
        <authorList>
            <person name="Kono N."/>
            <person name="Nakamura H."/>
            <person name="Mori M."/>
            <person name="Yoshida Y."/>
            <person name="Ohtoshi R."/>
            <person name="Malay A.D."/>
            <person name="Moran D.A.P."/>
            <person name="Tomita M."/>
            <person name="Numata K."/>
            <person name="Arakawa K."/>
        </authorList>
    </citation>
    <scope>NUCLEOTIDE SEQUENCE</scope>
</reference>
<evidence type="ECO:0000313" key="2">
    <source>
        <dbReference type="Proteomes" id="UP000887116"/>
    </source>
</evidence>
<proteinExistence type="predicted"/>
<gene>
    <name evidence="1" type="ORF">TNCT_454821</name>
</gene>